<accession>A0A5M9MI29</accession>
<dbReference type="GO" id="GO:0005737">
    <property type="term" value="C:cytoplasm"/>
    <property type="evidence" value="ECO:0007669"/>
    <property type="project" value="TreeGrafter"/>
</dbReference>
<dbReference type="GeneID" id="54328019"/>
<dbReference type="GO" id="GO:0006044">
    <property type="term" value="P:N-acetylglucosamine metabolic process"/>
    <property type="evidence" value="ECO:0007669"/>
    <property type="project" value="TreeGrafter"/>
</dbReference>
<dbReference type="Proteomes" id="UP000324241">
    <property type="component" value="Unassembled WGS sequence"/>
</dbReference>
<evidence type="ECO:0000313" key="2">
    <source>
        <dbReference type="EMBL" id="KAA8646642.1"/>
    </source>
</evidence>
<dbReference type="PANTHER" id="PTHR35020:SF2">
    <property type="entry name" value="N-ACETYLGLUCOSAMINE-INDUCED PROTEIN 1"/>
    <property type="match status" value="1"/>
</dbReference>
<dbReference type="Pfam" id="PF12239">
    <property type="entry name" value="DUF3605"/>
    <property type="match status" value="1"/>
</dbReference>
<dbReference type="InterPro" id="IPR022036">
    <property type="entry name" value="DUF3605"/>
</dbReference>
<dbReference type="InterPro" id="IPR000560">
    <property type="entry name" value="His_Pase_clade-2"/>
</dbReference>
<dbReference type="CDD" id="cd07061">
    <property type="entry name" value="HP_HAP_like"/>
    <property type="match status" value="1"/>
</dbReference>
<gene>
    <name evidence="2" type="ORF">ATNIH1004_005317</name>
</gene>
<evidence type="ECO:0000259" key="1">
    <source>
        <dbReference type="Pfam" id="PF16363"/>
    </source>
</evidence>
<dbReference type="EMBL" id="QUQM01000004">
    <property type="protein sequence ID" value="KAA8646642.1"/>
    <property type="molecule type" value="Genomic_DNA"/>
</dbReference>
<dbReference type="InterPro" id="IPR029033">
    <property type="entry name" value="His_PPase_superfam"/>
</dbReference>
<dbReference type="VEuPathDB" id="FungiDB:EYZ11_011838"/>
<dbReference type="Pfam" id="PF00328">
    <property type="entry name" value="His_Phos_2"/>
    <property type="match status" value="1"/>
</dbReference>
<dbReference type="PANTHER" id="PTHR35020">
    <property type="entry name" value="N-ACETYLGLUCOSAMINE-INDUCED PROTEIN 1"/>
    <property type="match status" value="1"/>
</dbReference>
<name>A0A5M9MI29_9EURO</name>
<comment type="caution">
    <text evidence="2">The sequence shown here is derived from an EMBL/GenBank/DDBJ whole genome shotgun (WGS) entry which is preliminary data.</text>
</comment>
<evidence type="ECO:0000313" key="3">
    <source>
        <dbReference type="Proteomes" id="UP000324241"/>
    </source>
</evidence>
<dbReference type="Gene3D" id="3.40.50.720">
    <property type="entry name" value="NAD(P)-binding Rossmann-like Domain"/>
    <property type="match status" value="1"/>
</dbReference>
<dbReference type="RefSeq" id="XP_033426003.1">
    <property type="nucleotide sequence ID" value="XM_033569971.1"/>
</dbReference>
<dbReference type="AlphaFoldDB" id="A0A5M9MI29"/>
<sequence length="837" mass="93802">MCSQRIMGTLHTCNICISIHTKAYQEPPFELSDADKEVLNTAEEDFIPHTWEEIKAVIAGGDMSLLKRSPIDLRNYILWTREIRAKFGSATNFIVQNRLQWKPESNESSTFFPYRNSTPFADQSDYRILRNDWPYGMTPGMVHLVIWSKTPIGVDEDGDPTPESRQLITEFITRTFAAQMRQKKHSGDNIQWFKNRAKWQSVRALEHIHVVLRDVDEDFVTALTGQHPNDINCKAYTPSMDGCSEELVNSYPSSLQLQLVQVFFRHGERAPIKNVFSPITNWEGCSLSGQFRELVNTVLKPGETPSFRAEIKFGGGKAHECAPGDLTDIGVQSTNHLGRDIRQLYVDHLQFLPERLTGSEVLHLRSTRYPRTFLSLQSVVNGLYPQSVAMEPVPELSKLNNLAPAAMGLKKGIYLDSQPNIADLRDSIAAAMAAPSVRASVPPPFRDQDIRLTLQRIAAEQEHIGFADSAEVCRLGVGPLLTEIVDRMAMKVGESCREEAVHKAHNNSHPRIALFGCHDTTIGMILTSLGIMRAPAWHWPPFTSSLTVELFKSCEACQGGAIDKDREISDGDQQGMSRKQKQSILRASALQWTVDTSSCVRKQPGKHLAGNEEFCTLCCAIHYAVDGNSRFFKQDQEEDQVVCGAQKIRHLQHALLLLEQNHPIARYATMHIDFDKVFSNGYFPSEDGRLKSLPGVKNILVTGGAGFIGGWFVRHMVQVHGDSYVVICFDNLEYCASMNNFSVIKHLPNFHFVKGDICSAQDVERALQKYNVDAIVHFAASSHVDNSFSDPLLFTRTNVIGTQVVLEVARKLGSIKRFIHVSTDEVYGENDAKNACI</sequence>
<dbReference type="SUPFAM" id="SSF51735">
    <property type="entry name" value="NAD(P)-binding Rossmann-fold domains"/>
    <property type="match status" value="1"/>
</dbReference>
<dbReference type="Gene3D" id="3.40.50.1240">
    <property type="entry name" value="Phosphoglycerate mutase-like"/>
    <property type="match status" value="2"/>
</dbReference>
<feature type="domain" description="NAD(P)-binding" evidence="1">
    <location>
        <begin position="700"/>
        <end position="831"/>
    </location>
</feature>
<protein>
    <recommendedName>
        <fullName evidence="1">NAD(P)-binding domain-containing protein</fullName>
    </recommendedName>
</protein>
<dbReference type="InterPro" id="IPR016040">
    <property type="entry name" value="NAD(P)-bd_dom"/>
</dbReference>
<dbReference type="VEuPathDB" id="FungiDB:EYZ11_011840"/>
<dbReference type="OrthoDB" id="331544at2759"/>
<reference evidence="2 3" key="1">
    <citation type="submission" date="2019-08" db="EMBL/GenBank/DDBJ databases">
        <title>The genome sequence of a newly discovered highly antifungal drug resistant Aspergillus species, Aspergillus tanneri NIH 1004.</title>
        <authorList>
            <person name="Mounaud S."/>
            <person name="Singh I."/>
            <person name="Joardar V."/>
            <person name="Pakala S."/>
            <person name="Pakala S."/>
            <person name="Venepally P."/>
            <person name="Chung J.K."/>
            <person name="Losada L."/>
            <person name="Nierman W.C."/>
        </authorList>
    </citation>
    <scope>NUCLEOTIDE SEQUENCE [LARGE SCALE GENOMIC DNA]</scope>
    <source>
        <strain evidence="2 3">NIH1004</strain>
    </source>
</reference>
<dbReference type="SUPFAM" id="SSF53254">
    <property type="entry name" value="Phosphoglycerate mutase-like"/>
    <property type="match status" value="1"/>
</dbReference>
<organism evidence="2 3">
    <name type="scientific">Aspergillus tanneri</name>
    <dbReference type="NCBI Taxonomy" id="1220188"/>
    <lineage>
        <taxon>Eukaryota</taxon>
        <taxon>Fungi</taxon>
        <taxon>Dikarya</taxon>
        <taxon>Ascomycota</taxon>
        <taxon>Pezizomycotina</taxon>
        <taxon>Eurotiomycetes</taxon>
        <taxon>Eurotiomycetidae</taxon>
        <taxon>Eurotiales</taxon>
        <taxon>Aspergillaceae</taxon>
        <taxon>Aspergillus</taxon>
        <taxon>Aspergillus subgen. Circumdati</taxon>
    </lineage>
</organism>
<proteinExistence type="predicted"/>
<dbReference type="InterPro" id="IPR036291">
    <property type="entry name" value="NAD(P)-bd_dom_sf"/>
</dbReference>
<dbReference type="Pfam" id="PF16363">
    <property type="entry name" value="GDP_Man_Dehyd"/>
    <property type="match status" value="1"/>
</dbReference>
<dbReference type="VEuPathDB" id="FungiDB:EYZ11_011841"/>